<evidence type="ECO:0000313" key="1">
    <source>
        <dbReference type="EMBL" id="MPD03151.1"/>
    </source>
</evidence>
<sequence>MVTLGYANIPSVSPVKRHFGRELSTMVMSTLQDAT</sequence>
<organism evidence="1 2">
    <name type="scientific">Portunus trituberculatus</name>
    <name type="common">Swimming crab</name>
    <name type="synonym">Neptunus trituberculatus</name>
    <dbReference type="NCBI Taxonomy" id="210409"/>
    <lineage>
        <taxon>Eukaryota</taxon>
        <taxon>Metazoa</taxon>
        <taxon>Ecdysozoa</taxon>
        <taxon>Arthropoda</taxon>
        <taxon>Crustacea</taxon>
        <taxon>Multicrustacea</taxon>
        <taxon>Malacostraca</taxon>
        <taxon>Eumalacostraca</taxon>
        <taxon>Eucarida</taxon>
        <taxon>Decapoda</taxon>
        <taxon>Pleocyemata</taxon>
        <taxon>Brachyura</taxon>
        <taxon>Eubrachyura</taxon>
        <taxon>Portunoidea</taxon>
        <taxon>Portunidae</taxon>
        <taxon>Portuninae</taxon>
        <taxon>Portunus</taxon>
    </lineage>
</organism>
<comment type="caution">
    <text evidence="1">The sequence shown here is derived from an EMBL/GenBank/DDBJ whole genome shotgun (WGS) entry which is preliminary data.</text>
</comment>
<accession>A0A5B7K229</accession>
<gene>
    <name evidence="1" type="ORF">E2C01_098775</name>
</gene>
<protein>
    <submittedName>
        <fullName evidence="1">Uncharacterized protein</fullName>
    </submittedName>
</protein>
<dbReference type="EMBL" id="VSRR010134913">
    <property type="protein sequence ID" value="MPD03151.1"/>
    <property type="molecule type" value="Genomic_DNA"/>
</dbReference>
<proteinExistence type="predicted"/>
<keyword evidence="2" id="KW-1185">Reference proteome</keyword>
<reference evidence="1 2" key="1">
    <citation type="submission" date="2019-05" db="EMBL/GenBank/DDBJ databases">
        <title>Another draft genome of Portunus trituberculatus and its Hox gene families provides insights of decapod evolution.</title>
        <authorList>
            <person name="Jeong J.-H."/>
            <person name="Song I."/>
            <person name="Kim S."/>
            <person name="Choi T."/>
            <person name="Kim D."/>
            <person name="Ryu S."/>
            <person name="Kim W."/>
        </authorList>
    </citation>
    <scope>NUCLEOTIDE SEQUENCE [LARGE SCALE GENOMIC DNA]</scope>
    <source>
        <tissue evidence="1">Muscle</tissue>
    </source>
</reference>
<evidence type="ECO:0000313" key="2">
    <source>
        <dbReference type="Proteomes" id="UP000324222"/>
    </source>
</evidence>
<dbReference type="Proteomes" id="UP000324222">
    <property type="component" value="Unassembled WGS sequence"/>
</dbReference>
<name>A0A5B7K229_PORTR</name>
<dbReference type="AlphaFoldDB" id="A0A5B7K229"/>